<protein>
    <submittedName>
        <fullName evidence="2">Uncharacterized protein</fullName>
    </submittedName>
</protein>
<dbReference type="Proteomes" id="UP000828390">
    <property type="component" value="Unassembled WGS sequence"/>
</dbReference>
<organism evidence="2 3">
    <name type="scientific">Dreissena polymorpha</name>
    <name type="common">Zebra mussel</name>
    <name type="synonym">Mytilus polymorpha</name>
    <dbReference type="NCBI Taxonomy" id="45954"/>
    <lineage>
        <taxon>Eukaryota</taxon>
        <taxon>Metazoa</taxon>
        <taxon>Spiralia</taxon>
        <taxon>Lophotrochozoa</taxon>
        <taxon>Mollusca</taxon>
        <taxon>Bivalvia</taxon>
        <taxon>Autobranchia</taxon>
        <taxon>Heteroconchia</taxon>
        <taxon>Euheterodonta</taxon>
        <taxon>Imparidentia</taxon>
        <taxon>Neoheterodontei</taxon>
        <taxon>Myida</taxon>
        <taxon>Dreissenoidea</taxon>
        <taxon>Dreissenidae</taxon>
        <taxon>Dreissena</taxon>
    </lineage>
</organism>
<comment type="caution">
    <text evidence="2">The sequence shown here is derived from an EMBL/GenBank/DDBJ whole genome shotgun (WGS) entry which is preliminary data.</text>
</comment>
<evidence type="ECO:0000313" key="3">
    <source>
        <dbReference type="Proteomes" id="UP000828390"/>
    </source>
</evidence>
<reference evidence="2" key="1">
    <citation type="journal article" date="2019" name="bioRxiv">
        <title>The Genome of the Zebra Mussel, Dreissena polymorpha: A Resource for Invasive Species Research.</title>
        <authorList>
            <person name="McCartney M.A."/>
            <person name="Auch B."/>
            <person name="Kono T."/>
            <person name="Mallez S."/>
            <person name="Zhang Y."/>
            <person name="Obille A."/>
            <person name="Becker A."/>
            <person name="Abrahante J.E."/>
            <person name="Garbe J."/>
            <person name="Badalamenti J.P."/>
            <person name="Herman A."/>
            <person name="Mangelson H."/>
            <person name="Liachko I."/>
            <person name="Sullivan S."/>
            <person name="Sone E.D."/>
            <person name="Koren S."/>
            <person name="Silverstein K.A.T."/>
            <person name="Beckman K.B."/>
            <person name="Gohl D.M."/>
        </authorList>
    </citation>
    <scope>NUCLEOTIDE SEQUENCE</scope>
    <source>
        <strain evidence="2">Duluth1</strain>
        <tissue evidence="2">Whole animal</tissue>
    </source>
</reference>
<evidence type="ECO:0000313" key="2">
    <source>
        <dbReference type="EMBL" id="KAH3731037.1"/>
    </source>
</evidence>
<accession>A0A9D4HS20</accession>
<dbReference type="EMBL" id="JAIWYP010000012">
    <property type="protein sequence ID" value="KAH3731037.1"/>
    <property type="molecule type" value="Genomic_DNA"/>
</dbReference>
<feature type="region of interest" description="Disordered" evidence="1">
    <location>
        <begin position="34"/>
        <end position="61"/>
    </location>
</feature>
<keyword evidence="3" id="KW-1185">Reference proteome</keyword>
<dbReference type="AlphaFoldDB" id="A0A9D4HS20"/>
<name>A0A9D4HS20_DREPO</name>
<gene>
    <name evidence="2" type="ORF">DPMN_057042</name>
</gene>
<feature type="compositionally biased region" description="Basic and acidic residues" evidence="1">
    <location>
        <begin position="39"/>
        <end position="58"/>
    </location>
</feature>
<evidence type="ECO:0000256" key="1">
    <source>
        <dbReference type="SAM" id="MobiDB-lite"/>
    </source>
</evidence>
<reference evidence="2" key="2">
    <citation type="submission" date="2020-11" db="EMBL/GenBank/DDBJ databases">
        <authorList>
            <person name="McCartney M.A."/>
            <person name="Auch B."/>
            <person name="Kono T."/>
            <person name="Mallez S."/>
            <person name="Becker A."/>
            <person name="Gohl D.M."/>
            <person name="Silverstein K.A.T."/>
            <person name="Koren S."/>
            <person name="Bechman K.B."/>
            <person name="Herman A."/>
            <person name="Abrahante J.E."/>
            <person name="Garbe J."/>
        </authorList>
    </citation>
    <scope>NUCLEOTIDE SEQUENCE</scope>
    <source>
        <strain evidence="2">Duluth1</strain>
        <tissue evidence="2">Whole animal</tissue>
    </source>
</reference>
<proteinExistence type="predicted"/>
<sequence length="189" mass="21735">MALDTKVTDRQQDNTKTISLRLWRGIYTHTKFQLNPPKHFQDMAPDTKTDGQPDRQPDNAKTISLRLRRGIYTHTKKKLCPPLEAMFLNHDIIVTHCMTKFHEDRTINVASTTYTEKGPASRAHVFEPTGTIFELAQDIIGTNHLTKFHDDGQYTGTIFELVQDIIGKIVLTKFHDVWTVNVASRLFTR</sequence>